<feature type="region of interest" description="Disordered" evidence="1">
    <location>
        <begin position="99"/>
        <end position="124"/>
    </location>
</feature>
<protein>
    <submittedName>
        <fullName evidence="2">Uncharacterized protein</fullName>
    </submittedName>
</protein>
<comment type="caution">
    <text evidence="2">The sequence shown here is derived from an EMBL/GenBank/DDBJ whole genome shotgun (WGS) entry which is preliminary data.</text>
</comment>
<dbReference type="Proteomes" id="UP000324897">
    <property type="component" value="Unassembled WGS sequence"/>
</dbReference>
<dbReference type="EMBL" id="RWGY01000031">
    <property type="protein sequence ID" value="TVU14541.1"/>
    <property type="molecule type" value="Genomic_DNA"/>
</dbReference>
<proteinExistence type="predicted"/>
<reference evidence="2 3" key="1">
    <citation type="journal article" date="2019" name="Sci. Rep.">
        <title>A high-quality genome of Eragrostis curvula grass provides insights into Poaceae evolution and supports new strategies to enhance forage quality.</title>
        <authorList>
            <person name="Carballo J."/>
            <person name="Santos B.A.C.M."/>
            <person name="Zappacosta D."/>
            <person name="Garbus I."/>
            <person name="Selva J.P."/>
            <person name="Gallo C.A."/>
            <person name="Diaz A."/>
            <person name="Albertini E."/>
            <person name="Caccamo M."/>
            <person name="Echenique V."/>
        </authorList>
    </citation>
    <scope>NUCLEOTIDE SEQUENCE [LARGE SCALE GENOMIC DNA]</scope>
    <source>
        <strain evidence="3">cv. Victoria</strain>
        <tissue evidence="2">Leaf</tissue>
    </source>
</reference>
<dbReference type="AlphaFoldDB" id="A0A5J9TV61"/>
<evidence type="ECO:0000313" key="2">
    <source>
        <dbReference type="EMBL" id="TVU14541.1"/>
    </source>
</evidence>
<gene>
    <name evidence="2" type="ORF">EJB05_38016</name>
</gene>
<organism evidence="2 3">
    <name type="scientific">Eragrostis curvula</name>
    <name type="common">weeping love grass</name>
    <dbReference type="NCBI Taxonomy" id="38414"/>
    <lineage>
        <taxon>Eukaryota</taxon>
        <taxon>Viridiplantae</taxon>
        <taxon>Streptophyta</taxon>
        <taxon>Embryophyta</taxon>
        <taxon>Tracheophyta</taxon>
        <taxon>Spermatophyta</taxon>
        <taxon>Magnoliopsida</taxon>
        <taxon>Liliopsida</taxon>
        <taxon>Poales</taxon>
        <taxon>Poaceae</taxon>
        <taxon>PACMAD clade</taxon>
        <taxon>Chloridoideae</taxon>
        <taxon>Eragrostideae</taxon>
        <taxon>Eragrostidinae</taxon>
        <taxon>Eragrostis</taxon>
    </lineage>
</organism>
<name>A0A5J9TV61_9POAL</name>
<feature type="compositionally biased region" description="Basic and acidic residues" evidence="1">
    <location>
        <begin position="105"/>
        <end position="122"/>
    </location>
</feature>
<feature type="region of interest" description="Disordered" evidence="1">
    <location>
        <begin position="156"/>
        <end position="176"/>
    </location>
</feature>
<sequence>MDLMIKPGPPGEEGALCRYAARSEEALDIADEYNNALGAQSNARFLANKHVPEEEMEGLLKRQHELIPPRLQNAMRHRSTSSEIELALAAGLLQRQRQGLGDVHQAAREPRERPKVPSKETTIRSQIRKRGYALTQKDQSKERAMSLVQLRSISSEAVSGNLGTTEQPELLQKLSF</sequence>
<accession>A0A5J9TV61</accession>
<feature type="compositionally biased region" description="Polar residues" evidence="1">
    <location>
        <begin position="156"/>
        <end position="167"/>
    </location>
</feature>
<dbReference type="Gramene" id="TVU14541">
    <property type="protein sequence ID" value="TVU14541"/>
    <property type="gene ID" value="EJB05_38016"/>
</dbReference>
<evidence type="ECO:0000256" key="1">
    <source>
        <dbReference type="SAM" id="MobiDB-lite"/>
    </source>
</evidence>
<evidence type="ECO:0000313" key="3">
    <source>
        <dbReference type="Proteomes" id="UP000324897"/>
    </source>
</evidence>
<feature type="non-terminal residue" evidence="2">
    <location>
        <position position="1"/>
    </location>
</feature>
<keyword evidence="3" id="KW-1185">Reference proteome</keyword>